<dbReference type="PANTHER" id="PTHR45527:SF1">
    <property type="entry name" value="FATTY ACID SYNTHASE"/>
    <property type="match status" value="1"/>
</dbReference>
<evidence type="ECO:0000256" key="1">
    <source>
        <dbReference type="ARBA" id="ARBA00001957"/>
    </source>
</evidence>
<dbReference type="InterPro" id="IPR020459">
    <property type="entry name" value="AMP-binding"/>
</dbReference>
<dbReference type="CDD" id="cd05930">
    <property type="entry name" value="A_NRPS"/>
    <property type="match status" value="2"/>
</dbReference>
<dbReference type="GO" id="GO:0031177">
    <property type="term" value="F:phosphopantetheine binding"/>
    <property type="evidence" value="ECO:0007669"/>
    <property type="project" value="TreeGrafter"/>
</dbReference>
<dbReference type="InterPro" id="IPR013120">
    <property type="entry name" value="FAR_NAD-bd"/>
</dbReference>
<dbReference type="InterPro" id="IPR036291">
    <property type="entry name" value="NAD(P)-bd_dom_sf"/>
</dbReference>
<dbReference type="Gene3D" id="3.40.50.12780">
    <property type="entry name" value="N-terminal domain of ligase-like"/>
    <property type="match status" value="1"/>
</dbReference>
<dbReference type="GO" id="GO:0043041">
    <property type="term" value="P:amino acid activation for nonribosomal peptide biosynthetic process"/>
    <property type="evidence" value="ECO:0007669"/>
    <property type="project" value="TreeGrafter"/>
</dbReference>
<dbReference type="Pfam" id="PF07993">
    <property type="entry name" value="NAD_binding_4"/>
    <property type="match status" value="1"/>
</dbReference>
<dbReference type="Proteomes" id="UP000322619">
    <property type="component" value="Unassembled WGS sequence"/>
</dbReference>
<dbReference type="PANTHER" id="PTHR45527">
    <property type="entry name" value="NONRIBOSOMAL PEPTIDE SYNTHETASE"/>
    <property type="match status" value="1"/>
</dbReference>
<sequence length="2285" mass="253276">MIRVLNLKNSLTKQMLWYNNNKKFTISAKHQHFAETHKIMHPGRNNCPMNDLNDKQTPHNAKVSATSAAAADESLRYFTGIFSGLEIDSKPIYDFPENLSRTTVPEAWVGSDFSRRFAPAIINTRLTAAGITAPVLFLTAFAFTLAKFSGQDESVFCILPSDNADGILPMYLKIDEDASINDYLKTVQTSFLETRRHSGCAFSQLARELSLSSDLRFVFNENPEQPIDLGHAHLAAVLAPKGDSFFLRLHYRADLYKEETILSFVDLFERTIEGLLTAPTLSAITLISEADTLRCEAFNRTTVPYDTSLTMVSMLRNQAQKTPDNIALVYQEVKLTYRELDLVTDRLAKHIKSFSIGREDIIPILLPKSELMTIASIGVLKAGAAYQPLDPSYPSERLSFMIGDTSARLLIADEALLGLIPDYSGQLILTKDIKDLSDSTRELSDPAPEDLMVMLYTSGSTGVPKGVMLEHRNLVCFCHWYNRYLDLDEHARVAAYASFGFDANMMDTYPVLTVGGTLHIIDDEIRLDLLRLNDYFEANGISHIFMTTQVGRQFADTITNHSLKHLSTGGEKLATIHPPHYHFHNLYGPTETAVIATSFLVDSDYDNIPIGKALDNVKTYVVDRYKRQLPIGVPGELCIAGMHVGRGYLNRPEATAAAFGVNPFCDVAPDDRIYYTGDIVRYLSDGNIEFVGRRDAQIKIRGFRVELTEIEVVIRQFPGIQDATVVAYDDPSGVKYIAAYVVSDTPVDVAALNAFIEAEKPPYMVPAVTMQLEAIPLNQNLKVNKKALPLPVKQQTDLTPPQNPTQKQIYNCVAKILGHDQFGITTDLQEAGLTSIGTVTLNVRLSQIFGVAVRNRDLKEHNTVAKLETFLTAAAATIPEDDGPKLAAYPLTQTQLGLFVESMAKPDELLYHIPFLFKLHPDVNLPRFKDAVETAISAHAYLKTRFFMDSDGEIMQRRRDEAPFTLRIRDYLDKDKLVTPFKLIDGRLFNASLFATKDGNYFFIDIHHSICDGTSLVILIEDINRAYAGEALEPESYSSFDAARDEQQRLASAEYAQAEAYFADLFSGCDTHFLPGPDKSESEKTLGIVSLIPDQLTVSAVEHYCEAQKITPNAFFVGLFGYLLGRYTNKNHSVFTTIYNGRSDSRTARSMGMFVKTLPVTCRLDAPASALFTATKNQLIDSMDHDLYSFAKISRAFGISAEAMFVYQGDNFEFETLAGLPTEALEVMSEGVIAAISVEVSIRQGRYYFRATFESNRYEDSSINALLSNLALAAKQVLTTDDLNQIQLLFDEPREMVNDPRFYGHTFVDLFTDAAAHYPGQTAVADRKGHLSYAQLDAASDALAVQLLGAGVKKGDFVGVLSGRTREFLIGVIATMKAGAAYVPLDPEYPEDRLRYMLSDSAADILLYVDDYQHLTRFFPNQTINLDAVTAHGYPQPDKSWLASKPQGEDLAYMIYTSGSTGKPKGVMIDHANLSNLIMNETINQQVTKETRCAQYSSFCFDASVLGIFPYLANGALVYLFAEDDRKDAIKVCQILKDEAINVAIFPTQMGEIIIDSLTGDCSLTHIIVGGEKLKHYYDRPYTVVNAYGPTESTVETTFFNVDQEYRNIPIGKSLINVRSYVVDDQLVPVPIGMPGELCHAGRQIARGYHNLPEKTAAAFVPSPFASGPDDGVLYRTGDMVRRRGDGLIEYIGRIDSQVKIRGYRIELSEIEGAMLAHPGIKETAVTVLEQSGNQYIIGYYTGPEEALDPKVWYHLLLSQLPEYMIPTFYVLLDTMPLTPGGKVDKKALPQPETGIKTADYLAPETALEKQLAEIFATTLGLETVSVLDDFFAIGGTSISATKVAMKCLSLQIPLAYADLFEYKTVKQLAAFVEKHVAAAIDPNDRIKNFDYPALAQVLAANTPDSLPGLNTSPLGDIILTGATGFLGAHILKEFLDHYDGSVTCFTRQGKARSLQQRIETMLVYYFDRDYAELFGSRIFCVEGDITNLDGVMALSEVAADTVINCAACVKHFVADDTLEKINVEGVENLVALCLKTGKQLIQVSTVSIAGEGINGAPPREKRINENELYFSQSLENAYVHSKFLAERAVLSAIAKDGLRGKIMRVGNLMSRNSDGEFQINFLHNGFMRGLKGYKILKCFPVGGLSQAVEFSPIDLTAQAILRLSQTNRDLTVFHPYNNHTVYMADVLAEMNAYGFAIKVVSDADFDAALRAGMADAEVAPAISGLIVYLNSDTVNHIYPIDPENHFTTEVLYRIGHRWPLTNEIYLHKSIAALDGLGFFDIDEN</sequence>
<dbReference type="Pfam" id="PF00668">
    <property type="entry name" value="Condensation"/>
    <property type="match status" value="1"/>
</dbReference>
<keyword evidence="3" id="KW-0597">Phosphoprotein</keyword>
<comment type="caution">
    <text evidence="6">The sequence shown here is derived from an EMBL/GenBank/DDBJ whole genome shotgun (WGS) entry which is preliminary data.</text>
</comment>
<dbReference type="Pfam" id="PF00501">
    <property type="entry name" value="AMP-binding"/>
    <property type="match status" value="2"/>
</dbReference>
<dbReference type="SUPFAM" id="SSF56801">
    <property type="entry name" value="Acetyl-CoA synthetase-like"/>
    <property type="match status" value="2"/>
</dbReference>
<gene>
    <name evidence="6" type="ORF">FXB42_11070</name>
</gene>
<dbReference type="InterPro" id="IPR000873">
    <property type="entry name" value="AMP-dep_synth/lig_dom"/>
</dbReference>
<dbReference type="Gene3D" id="3.40.50.980">
    <property type="match status" value="2"/>
</dbReference>
<dbReference type="InterPro" id="IPR001242">
    <property type="entry name" value="Condensation_dom"/>
</dbReference>
<dbReference type="NCBIfam" id="NF003417">
    <property type="entry name" value="PRK04813.1"/>
    <property type="match status" value="2"/>
</dbReference>
<dbReference type="EMBL" id="VSLA01000024">
    <property type="protein sequence ID" value="TYC84864.1"/>
    <property type="molecule type" value="Genomic_DNA"/>
</dbReference>
<dbReference type="SUPFAM" id="SSF47336">
    <property type="entry name" value="ACP-like"/>
    <property type="match status" value="2"/>
</dbReference>
<dbReference type="InterPro" id="IPR023213">
    <property type="entry name" value="CAT-like_dom_sf"/>
</dbReference>
<dbReference type="PROSITE" id="PS00455">
    <property type="entry name" value="AMP_BINDING"/>
    <property type="match status" value="2"/>
</dbReference>
<keyword evidence="4" id="KW-0436">Ligase</keyword>
<feature type="domain" description="Carrier" evidence="5">
    <location>
        <begin position="1803"/>
        <end position="1877"/>
    </location>
</feature>
<dbReference type="GO" id="GO:0044550">
    <property type="term" value="P:secondary metabolite biosynthetic process"/>
    <property type="evidence" value="ECO:0007669"/>
    <property type="project" value="TreeGrafter"/>
</dbReference>
<dbReference type="SUPFAM" id="SSF51735">
    <property type="entry name" value="NAD(P)-binding Rossmann-fold domains"/>
    <property type="match status" value="1"/>
</dbReference>
<evidence type="ECO:0000259" key="5">
    <source>
        <dbReference type="PROSITE" id="PS50075"/>
    </source>
</evidence>
<evidence type="ECO:0000256" key="4">
    <source>
        <dbReference type="ARBA" id="ARBA00022598"/>
    </source>
</evidence>
<dbReference type="GO" id="GO:0008610">
    <property type="term" value="P:lipid biosynthetic process"/>
    <property type="evidence" value="ECO:0007669"/>
    <property type="project" value="UniProtKB-ARBA"/>
</dbReference>
<keyword evidence="2" id="KW-0596">Phosphopantetheine</keyword>
<evidence type="ECO:0000313" key="7">
    <source>
        <dbReference type="Proteomes" id="UP000322619"/>
    </source>
</evidence>
<dbReference type="Gene3D" id="2.30.38.10">
    <property type="entry name" value="Luciferase, Domain 3"/>
    <property type="match status" value="1"/>
</dbReference>
<evidence type="ECO:0000256" key="3">
    <source>
        <dbReference type="ARBA" id="ARBA00022553"/>
    </source>
</evidence>
<evidence type="ECO:0000313" key="6">
    <source>
        <dbReference type="EMBL" id="TYC84864.1"/>
    </source>
</evidence>
<comment type="cofactor">
    <cofactor evidence="1">
        <name>pantetheine 4'-phosphate</name>
        <dbReference type="ChEBI" id="CHEBI:47942"/>
    </cofactor>
</comment>
<dbReference type="PRINTS" id="PR00154">
    <property type="entry name" value="AMPBINDING"/>
</dbReference>
<dbReference type="InterPro" id="IPR025110">
    <property type="entry name" value="AMP-bd_C"/>
</dbReference>
<dbReference type="FunFam" id="3.40.50.980:FF:000001">
    <property type="entry name" value="Non-ribosomal peptide synthetase"/>
    <property type="match status" value="1"/>
</dbReference>
<feature type="domain" description="Carrier" evidence="5">
    <location>
        <begin position="800"/>
        <end position="875"/>
    </location>
</feature>
<dbReference type="InterPro" id="IPR045851">
    <property type="entry name" value="AMP-bd_C_sf"/>
</dbReference>
<dbReference type="InterPro" id="IPR036736">
    <property type="entry name" value="ACP-like_sf"/>
</dbReference>
<dbReference type="Gene3D" id="3.30.559.10">
    <property type="entry name" value="Chloramphenicol acetyltransferase-like domain"/>
    <property type="match status" value="1"/>
</dbReference>
<reference evidence="6 7" key="1">
    <citation type="submission" date="2019-08" db="EMBL/GenBank/DDBJ databases">
        <title>Isolation and enrichment of carboxydotrophic bacteria from anaerobic sludge for the production of bio-based chemicals from syngas.</title>
        <authorList>
            <person name="Antares A.L."/>
            <person name="Moreira J."/>
            <person name="Diender M."/>
            <person name="Parshina S.N."/>
            <person name="Stams A.J.M."/>
            <person name="Alves M."/>
            <person name="Alves J.I."/>
            <person name="Sousa D.Z."/>
        </authorList>
    </citation>
    <scope>NUCLEOTIDE SEQUENCE [LARGE SCALE GENOMIC DNA]</scope>
    <source>
        <strain evidence="6 7">JM</strain>
    </source>
</reference>
<dbReference type="Pfam" id="PF00550">
    <property type="entry name" value="PP-binding"/>
    <property type="match status" value="2"/>
</dbReference>
<protein>
    <submittedName>
        <fullName evidence="6">Amino acid adenylation domain-containing protein</fullName>
    </submittedName>
</protein>
<proteinExistence type="predicted"/>
<name>A0A5D0WL76_9FIRM</name>
<dbReference type="Gene3D" id="1.10.1200.10">
    <property type="entry name" value="ACP-like"/>
    <property type="match status" value="2"/>
</dbReference>
<dbReference type="InterPro" id="IPR009081">
    <property type="entry name" value="PP-bd_ACP"/>
</dbReference>
<dbReference type="Gene3D" id="3.30.559.30">
    <property type="entry name" value="Nonribosomal peptide synthetase, condensation domain"/>
    <property type="match status" value="2"/>
</dbReference>
<accession>A0A5D0WL76</accession>
<dbReference type="InterPro" id="IPR010071">
    <property type="entry name" value="AA_adenyl_dom"/>
</dbReference>
<dbReference type="NCBIfam" id="TIGR01733">
    <property type="entry name" value="AA-adenyl-dom"/>
    <property type="match status" value="2"/>
</dbReference>
<dbReference type="Pfam" id="PF13193">
    <property type="entry name" value="AMP-binding_C"/>
    <property type="match status" value="1"/>
</dbReference>
<dbReference type="GO" id="GO:0016874">
    <property type="term" value="F:ligase activity"/>
    <property type="evidence" value="ECO:0007669"/>
    <property type="project" value="UniProtKB-KW"/>
</dbReference>
<dbReference type="PROSITE" id="PS50075">
    <property type="entry name" value="CARRIER"/>
    <property type="match status" value="2"/>
</dbReference>
<dbReference type="Gene3D" id="3.30.300.30">
    <property type="match status" value="2"/>
</dbReference>
<dbReference type="SUPFAM" id="SSF52777">
    <property type="entry name" value="CoA-dependent acyltransferases"/>
    <property type="match status" value="3"/>
</dbReference>
<organism evidence="6 7">
    <name type="scientific">Acetobacterium wieringae</name>
    <dbReference type="NCBI Taxonomy" id="52694"/>
    <lineage>
        <taxon>Bacteria</taxon>
        <taxon>Bacillati</taxon>
        <taxon>Bacillota</taxon>
        <taxon>Clostridia</taxon>
        <taxon>Eubacteriales</taxon>
        <taxon>Eubacteriaceae</taxon>
        <taxon>Acetobacterium</taxon>
    </lineage>
</organism>
<evidence type="ECO:0000256" key="2">
    <source>
        <dbReference type="ARBA" id="ARBA00022450"/>
    </source>
</evidence>
<dbReference type="InterPro" id="IPR042099">
    <property type="entry name" value="ANL_N_sf"/>
</dbReference>
<dbReference type="GO" id="GO:0005737">
    <property type="term" value="C:cytoplasm"/>
    <property type="evidence" value="ECO:0007669"/>
    <property type="project" value="TreeGrafter"/>
</dbReference>
<dbReference type="Gene3D" id="3.40.50.720">
    <property type="entry name" value="NAD(P)-binding Rossmann-like Domain"/>
    <property type="match status" value="1"/>
</dbReference>
<dbReference type="InterPro" id="IPR020845">
    <property type="entry name" value="AMP-binding_CS"/>
</dbReference>